<protein>
    <recommendedName>
        <fullName evidence="7">Interferon-related developmental regulator N-terminal domain-containing protein</fullName>
    </recommendedName>
</protein>
<evidence type="ECO:0008006" key="7">
    <source>
        <dbReference type="Google" id="ProtNLM"/>
    </source>
</evidence>
<dbReference type="InterPro" id="IPR039777">
    <property type="entry name" value="IFRD"/>
</dbReference>
<dbReference type="InterPro" id="IPR006921">
    <property type="entry name" value="Interferon-rel_develop_reg_C"/>
</dbReference>
<dbReference type="PANTHER" id="PTHR12354:SF1">
    <property type="entry name" value="INTERFERON-RELATED DEVELOPMENTAL REGULATOR 1"/>
    <property type="match status" value="1"/>
</dbReference>
<sequence>MGKRNAQRKNIAMLDTDDDDNSSVSSSSTIKSDRMSVLGTEEVQLDKDSLLEQAVDALYEKRGSTREKALASIIDAFNSNMQHQFVEKKFATLLHQCLGCIKKGSSKEIALASHAIDLVTPISQALKSGSEPKDSIGKHNMQIFSKLRLLECLAVITFVGGNEPEETERSMQIMWQLVRPRLGSNVVAVRPSAPVITAVVSAWAFLLTTMDGWTLDPKDWQESISYLSGLLDKDDRSVRIAAGEALALIFEMGSLEKFTAEPKDSTDGSVQEGNKSREGFTHIQGLKVKILSQVRNLSAEAGGKGSTKKDLNSQRNLFKDVLEFLEYFGVVEKYSSSSDLNSSTAELFKALSWRWFVKHMQDNDLLHDVFGFMPKKKYLQGVEHQMSSSEKRLYKSPNSVLNKARTQYLNKQRMLSKDRNVGHFAINIGDDEA</sequence>
<evidence type="ECO:0000256" key="1">
    <source>
        <dbReference type="ARBA" id="ARBA00008828"/>
    </source>
</evidence>
<dbReference type="PANTHER" id="PTHR12354">
    <property type="entry name" value="INTERFERON-RELATED DEVELOPMENTAL REGULATOR"/>
    <property type="match status" value="1"/>
</dbReference>
<dbReference type="AlphaFoldDB" id="A0A6A6MBS4"/>
<dbReference type="Pfam" id="PF04836">
    <property type="entry name" value="IFRD_C"/>
    <property type="match status" value="1"/>
</dbReference>
<name>A0A6A6MBS4_HEVBR</name>
<dbReference type="InterPro" id="IPR007701">
    <property type="entry name" value="Interferon-rel_develop_reg_N"/>
</dbReference>
<dbReference type="InterPro" id="IPR016024">
    <property type="entry name" value="ARM-type_fold"/>
</dbReference>
<dbReference type="Proteomes" id="UP000467840">
    <property type="component" value="Chromosome 14"/>
</dbReference>
<dbReference type="SUPFAM" id="SSF48371">
    <property type="entry name" value="ARM repeat"/>
    <property type="match status" value="1"/>
</dbReference>
<proteinExistence type="inferred from homology"/>
<evidence type="ECO:0000259" key="4">
    <source>
        <dbReference type="Pfam" id="PF05004"/>
    </source>
</evidence>
<dbReference type="EMBL" id="JAAGAX010000006">
    <property type="protein sequence ID" value="KAF2309666.1"/>
    <property type="molecule type" value="Genomic_DNA"/>
</dbReference>
<keyword evidence="6" id="KW-1185">Reference proteome</keyword>
<feature type="region of interest" description="Disordered" evidence="2">
    <location>
        <begin position="1"/>
        <end position="33"/>
    </location>
</feature>
<gene>
    <name evidence="5" type="ORF">GH714_004519</name>
</gene>
<evidence type="ECO:0000313" key="5">
    <source>
        <dbReference type="EMBL" id="KAF2309666.1"/>
    </source>
</evidence>
<evidence type="ECO:0000313" key="6">
    <source>
        <dbReference type="Proteomes" id="UP000467840"/>
    </source>
</evidence>
<dbReference type="Pfam" id="PF05004">
    <property type="entry name" value="IFRD"/>
    <property type="match status" value="1"/>
</dbReference>
<feature type="domain" description="Interferon-related developmental regulator N-terminal" evidence="4">
    <location>
        <begin position="26"/>
        <end position="326"/>
    </location>
</feature>
<comment type="similarity">
    <text evidence="1">Belongs to the IFRD family.</text>
</comment>
<evidence type="ECO:0000259" key="3">
    <source>
        <dbReference type="Pfam" id="PF04836"/>
    </source>
</evidence>
<organism evidence="5 6">
    <name type="scientific">Hevea brasiliensis</name>
    <name type="common">Para rubber tree</name>
    <name type="synonym">Siphonia brasiliensis</name>
    <dbReference type="NCBI Taxonomy" id="3981"/>
    <lineage>
        <taxon>Eukaryota</taxon>
        <taxon>Viridiplantae</taxon>
        <taxon>Streptophyta</taxon>
        <taxon>Embryophyta</taxon>
        <taxon>Tracheophyta</taxon>
        <taxon>Spermatophyta</taxon>
        <taxon>Magnoliopsida</taxon>
        <taxon>eudicotyledons</taxon>
        <taxon>Gunneridae</taxon>
        <taxon>Pentapetalae</taxon>
        <taxon>rosids</taxon>
        <taxon>fabids</taxon>
        <taxon>Malpighiales</taxon>
        <taxon>Euphorbiaceae</taxon>
        <taxon>Crotonoideae</taxon>
        <taxon>Micrandreae</taxon>
        <taxon>Hevea</taxon>
    </lineage>
</organism>
<feature type="domain" description="Interferon-related developmental regulator C-terminal" evidence="3">
    <location>
        <begin position="363"/>
        <end position="416"/>
    </location>
</feature>
<reference evidence="5 6" key="1">
    <citation type="journal article" date="2020" name="Mol. Plant">
        <title>The Chromosome-Based Rubber Tree Genome Provides New Insights into Spurge Genome Evolution and Rubber Biosynthesis.</title>
        <authorList>
            <person name="Liu J."/>
            <person name="Shi C."/>
            <person name="Shi C.C."/>
            <person name="Li W."/>
            <person name="Zhang Q.J."/>
            <person name="Zhang Y."/>
            <person name="Li K."/>
            <person name="Lu H.F."/>
            <person name="Shi C."/>
            <person name="Zhu S.T."/>
            <person name="Xiao Z.Y."/>
            <person name="Nan H."/>
            <person name="Yue Y."/>
            <person name="Zhu X.G."/>
            <person name="Wu Y."/>
            <person name="Hong X.N."/>
            <person name="Fan G.Y."/>
            <person name="Tong Y."/>
            <person name="Zhang D."/>
            <person name="Mao C.L."/>
            <person name="Liu Y.L."/>
            <person name="Hao S.J."/>
            <person name="Liu W.Q."/>
            <person name="Lv M.Q."/>
            <person name="Zhang H.B."/>
            <person name="Liu Y."/>
            <person name="Hu-Tang G.R."/>
            <person name="Wang J.P."/>
            <person name="Wang J.H."/>
            <person name="Sun Y.H."/>
            <person name="Ni S.B."/>
            <person name="Chen W.B."/>
            <person name="Zhang X.C."/>
            <person name="Jiao Y.N."/>
            <person name="Eichler E.E."/>
            <person name="Li G.H."/>
            <person name="Liu X."/>
            <person name="Gao L.Z."/>
        </authorList>
    </citation>
    <scope>NUCLEOTIDE SEQUENCE [LARGE SCALE GENOMIC DNA]</scope>
    <source>
        <strain evidence="6">cv. GT1</strain>
        <tissue evidence="5">Leaf</tissue>
    </source>
</reference>
<accession>A0A6A6MBS4</accession>
<evidence type="ECO:0000256" key="2">
    <source>
        <dbReference type="SAM" id="MobiDB-lite"/>
    </source>
</evidence>
<comment type="caution">
    <text evidence="5">The sequence shown here is derived from an EMBL/GenBank/DDBJ whole genome shotgun (WGS) entry which is preliminary data.</text>
</comment>